<dbReference type="Pfam" id="PF00580">
    <property type="entry name" value="UvrD-helicase"/>
    <property type="match status" value="1"/>
</dbReference>
<organism evidence="19 22">
    <name type="scientific">Allgaiera indica</name>
    <dbReference type="NCBI Taxonomy" id="765699"/>
    <lineage>
        <taxon>Bacteria</taxon>
        <taxon>Pseudomonadati</taxon>
        <taxon>Pseudomonadota</taxon>
        <taxon>Alphaproteobacteria</taxon>
        <taxon>Rhodobacterales</taxon>
        <taxon>Paracoccaceae</taxon>
        <taxon>Allgaiera</taxon>
    </lineage>
</organism>
<keyword evidence="1" id="KW-0540">Nuclease</keyword>
<feature type="binding site" evidence="15">
    <location>
        <begin position="24"/>
        <end position="31"/>
    </location>
    <ligand>
        <name>ATP</name>
        <dbReference type="ChEBI" id="CHEBI:30616"/>
    </ligand>
</feature>
<dbReference type="GO" id="GO:0004527">
    <property type="term" value="F:exonuclease activity"/>
    <property type="evidence" value="ECO:0007669"/>
    <property type="project" value="UniProtKB-KW"/>
</dbReference>
<feature type="compositionally biased region" description="Polar residues" evidence="16">
    <location>
        <begin position="1"/>
        <end position="10"/>
    </location>
</feature>
<dbReference type="SUPFAM" id="SSF52540">
    <property type="entry name" value="P-loop containing nucleoside triphosphate hydrolases"/>
    <property type="match status" value="1"/>
</dbReference>
<keyword evidence="6" id="KW-0269">Exonuclease</keyword>
<sequence length="1126" mass="123030">MSRNAASERQVQAADPGASTWLSANAGSGKTRVLTDRVARLLLERVQPQRILCLTYTKAAASEMQNRLFRRLGEWAMLEEEALRNALTELGVEGCVDAEKLAEARRLFARAIETPGGLKIQTIHAFCASLLRRFPLEAGVTPAFAEMDDRRAALLRDEVIDTLAETRRDAIDAVARFLTDEDFSALCDEVQRQRASFTPPMSPEAVWDMFALPPGYDADAVLAEVFLGGEEDWLPGVIVALEAGSKTDAAAARKLHDLSLTRPNLRDLAILEEVLLTGASAKEPFTAKLGKFPTKATQAGLGHLLDRLEDLMRRVEAARPRRLALIAAERTAALHRFAGVFLPEYEARKAALGWLDFDDLILKTRALLTDPSVAQWVLFRLDGGIDHILVDEAQDTSPAQWEVIERLTQEFTAGEGARGVERTIFVVGDKKQSIYSFQGADLRAFDRMHDQFRSRLAGVRIALQSLTLEYSFRSSDAVLRLVDLTFDERRGIGLGGASKHLAFHETMPGRVDIWPVLEPVPEPDEGDWTDPVDLVSDRHHTAQLAQRIAAEIKRMLTEEVRIPLAHEGARLLTAGDVLILVQRRGRLFHEIIRACKSANLPIAGADRLRLGAELAVRDITALLSFLATPEDSLSLAAALRSPLFGWSEAQLYALAQPREGPFLWEVFRRNRDAFPAEAAILDDLRRQSDFLRPFELIERVLTRHGGRGRLLARLGMEAEDGIDELLGQALAYERTEVPSLTGFLGWLAADDVEVKRQPDSAGGRIRVMTVHGAKGLEAPLVILPDTADRNPPRSGSLVDLGQGALGWMTPANESPAAIEAARQDARRRQEEENQRLLYVALTRAESWLIVCAAGKVTKENAWYRMVEAGMVQAGTTECETVSPEIGKIRRFQHGDWPAPQAAVPAEPEPAVEAAPIPGWAVAPAPPAAGAARTLSPSDLGGAKALPGDGLSEEEAKRRGLRLHRLLEHLPGRPGALRAEFGRDLLAGGAEPATDLEITELLAEADAILSSPDLAALFAPGTLAEVGISADLGGRRLYGVIDRLIVTPDRVLAVDYKSNLTLPVRPEDVPEGILRQMGAYAEALSQVYPGRRIETAILWTRVARLMPLPDTLIAAALRAAGAEAGLP</sequence>
<dbReference type="InterPro" id="IPR011604">
    <property type="entry name" value="PDDEXK-like_dom_sf"/>
</dbReference>
<dbReference type="PANTHER" id="PTHR11070:SF2">
    <property type="entry name" value="ATP-DEPENDENT DNA HELICASE SRS2"/>
    <property type="match status" value="1"/>
</dbReference>
<keyword evidence="10" id="KW-0413">Isomerase</keyword>
<dbReference type="PROSITE" id="PS51198">
    <property type="entry name" value="UVRD_HELICASE_ATP_BIND"/>
    <property type="match status" value="1"/>
</dbReference>
<dbReference type="RefSeq" id="WP_035842654.1">
    <property type="nucleotide sequence ID" value="NZ_BNAB01000001.1"/>
</dbReference>
<dbReference type="InterPro" id="IPR000212">
    <property type="entry name" value="DNA_helicase_UvrD/REP"/>
</dbReference>
<dbReference type="Gene3D" id="3.90.320.10">
    <property type="match status" value="1"/>
</dbReference>
<dbReference type="NCBIfam" id="TIGR02784">
    <property type="entry name" value="addA_alphas"/>
    <property type="match status" value="1"/>
</dbReference>
<comment type="catalytic activity">
    <reaction evidence="11">
        <text>Couples ATP hydrolysis with the unwinding of duplex DNA by translocating in the 3'-5' direction.</text>
        <dbReference type="EC" id="5.6.2.4"/>
    </reaction>
</comment>
<dbReference type="GO" id="GO:0005524">
    <property type="term" value="F:ATP binding"/>
    <property type="evidence" value="ECO:0007669"/>
    <property type="project" value="UniProtKB-UniRule"/>
</dbReference>
<evidence type="ECO:0000313" key="19">
    <source>
        <dbReference type="EMBL" id="GHD98282.1"/>
    </source>
</evidence>
<keyword evidence="21" id="KW-1185">Reference proteome</keyword>
<evidence type="ECO:0000256" key="15">
    <source>
        <dbReference type="PROSITE-ProRule" id="PRU00560"/>
    </source>
</evidence>
<keyword evidence="7 15" id="KW-0067">ATP-binding</keyword>
<reference evidence="19" key="3">
    <citation type="submission" date="2023-06" db="EMBL/GenBank/DDBJ databases">
        <authorList>
            <person name="Sun Q."/>
            <person name="Zhou Y."/>
        </authorList>
    </citation>
    <scope>NUCLEOTIDE SEQUENCE</scope>
    <source>
        <strain evidence="19">CGMCC 1.10859</strain>
    </source>
</reference>
<evidence type="ECO:0000256" key="1">
    <source>
        <dbReference type="ARBA" id="ARBA00022722"/>
    </source>
</evidence>
<protein>
    <recommendedName>
        <fullName evidence="12">DNA 3'-5' helicase</fullName>
        <ecNumber evidence="12">5.6.2.4</ecNumber>
    </recommendedName>
    <alternativeName>
        <fullName evidence="13">DNA 3'-5' helicase II</fullName>
    </alternativeName>
</protein>
<evidence type="ECO:0000256" key="7">
    <source>
        <dbReference type="ARBA" id="ARBA00022840"/>
    </source>
</evidence>
<dbReference type="EMBL" id="FNOB01000004">
    <property type="protein sequence ID" value="SDW50195.1"/>
    <property type="molecule type" value="Genomic_DNA"/>
</dbReference>
<dbReference type="InterPro" id="IPR014151">
    <property type="entry name" value="DNA_helicase_AddA"/>
</dbReference>
<dbReference type="GO" id="GO:0003677">
    <property type="term" value="F:DNA binding"/>
    <property type="evidence" value="ECO:0007669"/>
    <property type="project" value="UniProtKB-KW"/>
</dbReference>
<evidence type="ECO:0000256" key="10">
    <source>
        <dbReference type="ARBA" id="ARBA00023235"/>
    </source>
</evidence>
<gene>
    <name evidence="19" type="ORF">GCM10008024_01170</name>
    <name evidence="20" type="ORF">SAMN05444006_10499</name>
</gene>
<evidence type="ECO:0000259" key="17">
    <source>
        <dbReference type="PROSITE" id="PS51198"/>
    </source>
</evidence>
<evidence type="ECO:0000259" key="18">
    <source>
        <dbReference type="PROSITE" id="PS51217"/>
    </source>
</evidence>
<dbReference type="GO" id="GO:0000725">
    <property type="term" value="P:recombinational repair"/>
    <property type="evidence" value="ECO:0007669"/>
    <property type="project" value="TreeGrafter"/>
</dbReference>
<dbReference type="Pfam" id="PF12705">
    <property type="entry name" value="PDDEXK_1"/>
    <property type="match status" value="1"/>
</dbReference>
<evidence type="ECO:0000256" key="8">
    <source>
        <dbReference type="ARBA" id="ARBA00023125"/>
    </source>
</evidence>
<dbReference type="Proteomes" id="UP000634647">
    <property type="component" value="Unassembled WGS sequence"/>
</dbReference>
<evidence type="ECO:0000256" key="12">
    <source>
        <dbReference type="ARBA" id="ARBA00034808"/>
    </source>
</evidence>
<feature type="region of interest" description="Disordered" evidence="16">
    <location>
        <begin position="930"/>
        <end position="952"/>
    </location>
</feature>
<keyword evidence="3" id="KW-0227">DNA damage</keyword>
<dbReference type="InterPro" id="IPR038726">
    <property type="entry name" value="PDDEXK_AddAB-type"/>
</dbReference>
<evidence type="ECO:0000313" key="20">
    <source>
        <dbReference type="EMBL" id="SDW50195.1"/>
    </source>
</evidence>
<feature type="region of interest" description="Disordered" evidence="16">
    <location>
        <begin position="1"/>
        <end position="23"/>
    </location>
</feature>
<dbReference type="Proteomes" id="UP000199541">
    <property type="component" value="Unassembled WGS sequence"/>
</dbReference>
<evidence type="ECO:0000256" key="11">
    <source>
        <dbReference type="ARBA" id="ARBA00034617"/>
    </source>
</evidence>
<dbReference type="PANTHER" id="PTHR11070">
    <property type="entry name" value="UVRD / RECB / PCRA DNA HELICASE FAMILY MEMBER"/>
    <property type="match status" value="1"/>
</dbReference>
<keyword evidence="9" id="KW-0234">DNA repair</keyword>
<dbReference type="AlphaFoldDB" id="A0AAN4ZX49"/>
<dbReference type="GO" id="GO:0033202">
    <property type="term" value="C:DNA helicase complex"/>
    <property type="evidence" value="ECO:0007669"/>
    <property type="project" value="TreeGrafter"/>
</dbReference>
<evidence type="ECO:0000256" key="13">
    <source>
        <dbReference type="ARBA" id="ARBA00034923"/>
    </source>
</evidence>
<dbReference type="EC" id="5.6.2.4" evidence="12"/>
<dbReference type="GO" id="GO:0005829">
    <property type="term" value="C:cytosol"/>
    <property type="evidence" value="ECO:0007669"/>
    <property type="project" value="TreeGrafter"/>
</dbReference>
<evidence type="ECO:0000256" key="2">
    <source>
        <dbReference type="ARBA" id="ARBA00022741"/>
    </source>
</evidence>
<dbReference type="InterPro" id="IPR027417">
    <property type="entry name" value="P-loop_NTPase"/>
</dbReference>
<reference evidence="19" key="1">
    <citation type="journal article" date="2014" name="Int. J. Syst. Evol. Microbiol.">
        <title>Complete genome sequence of Corynebacterium casei LMG S-19264T (=DSM 44701T), isolated from a smear-ripened cheese.</title>
        <authorList>
            <consortium name="US DOE Joint Genome Institute (JGI-PGF)"/>
            <person name="Walter F."/>
            <person name="Albersmeier A."/>
            <person name="Kalinowski J."/>
            <person name="Ruckert C."/>
        </authorList>
    </citation>
    <scope>NUCLEOTIDE SEQUENCE</scope>
    <source>
        <strain evidence="19">CGMCC 1.10859</strain>
    </source>
</reference>
<feature type="domain" description="UvrD-like helicase ATP-binding" evidence="17">
    <location>
        <begin position="3"/>
        <end position="475"/>
    </location>
</feature>
<evidence type="ECO:0000256" key="4">
    <source>
        <dbReference type="ARBA" id="ARBA00022801"/>
    </source>
</evidence>
<dbReference type="Pfam" id="PF13361">
    <property type="entry name" value="UvrD_C"/>
    <property type="match status" value="1"/>
</dbReference>
<dbReference type="EMBL" id="BNAB01000001">
    <property type="protein sequence ID" value="GHD98282.1"/>
    <property type="molecule type" value="Genomic_DNA"/>
</dbReference>
<evidence type="ECO:0000256" key="14">
    <source>
        <dbReference type="ARBA" id="ARBA00048988"/>
    </source>
</evidence>
<accession>A0AAN4ZX49</accession>
<keyword evidence="4 15" id="KW-0378">Hydrolase</keyword>
<evidence type="ECO:0000256" key="9">
    <source>
        <dbReference type="ARBA" id="ARBA00023204"/>
    </source>
</evidence>
<dbReference type="InterPro" id="IPR014016">
    <property type="entry name" value="UvrD-like_ATP-bd"/>
</dbReference>
<dbReference type="GO" id="GO:0043138">
    <property type="term" value="F:3'-5' DNA helicase activity"/>
    <property type="evidence" value="ECO:0007669"/>
    <property type="project" value="UniProtKB-EC"/>
</dbReference>
<proteinExistence type="predicted"/>
<keyword evidence="8" id="KW-0238">DNA-binding</keyword>
<keyword evidence="2 15" id="KW-0547">Nucleotide-binding</keyword>
<comment type="caution">
    <text evidence="19">The sequence shown here is derived from an EMBL/GenBank/DDBJ whole genome shotgun (WGS) entry which is preliminary data.</text>
</comment>
<evidence type="ECO:0000313" key="22">
    <source>
        <dbReference type="Proteomes" id="UP000634647"/>
    </source>
</evidence>
<evidence type="ECO:0000256" key="16">
    <source>
        <dbReference type="SAM" id="MobiDB-lite"/>
    </source>
</evidence>
<reference evidence="20 21" key="2">
    <citation type="submission" date="2016-10" db="EMBL/GenBank/DDBJ databases">
        <authorList>
            <person name="Varghese N."/>
            <person name="Submissions S."/>
        </authorList>
    </citation>
    <scope>NUCLEOTIDE SEQUENCE [LARGE SCALE GENOMIC DNA]</scope>
    <source>
        <strain evidence="20 21">DSM 24802</strain>
    </source>
</reference>
<evidence type="ECO:0000313" key="21">
    <source>
        <dbReference type="Proteomes" id="UP000199541"/>
    </source>
</evidence>
<dbReference type="Gene3D" id="1.10.486.10">
    <property type="entry name" value="PCRA, domain 4"/>
    <property type="match status" value="1"/>
</dbReference>
<name>A0AAN4ZX49_9RHOB</name>
<feature type="domain" description="UvrD-like helicase C-terminal" evidence="18">
    <location>
        <begin position="492"/>
        <end position="775"/>
    </location>
</feature>
<comment type="catalytic activity">
    <reaction evidence="14">
        <text>ATP + H2O = ADP + phosphate + H(+)</text>
        <dbReference type="Rhea" id="RHEA:13065"/>
        <dbReference type="ChEBI" id="CHEBI:15377"/>
        <dbReference type="ChEBI" id="CHEBI:15378"/>
        <dbReference type="ChEBI" id="CHEBI:30616"/>
        <dbReference type="ChEBI" id="CHEBI:43474"/>
        <dbReference type="ChEBI" id="CHEBI:456216"/>
        <dbReference type="EC" id="5.6.2.4"/>
    </reaction>
</comment>
<keyword evidence="5 15" id="KW-0347">Helicase</keyword>
<evidence type="ECO:0000256" key="3">
    <source>
        <dbReference type="ARBA" id="ARBA00022763"/>
    </source>
</evidence>
<dbReference type="Gene3D" id="3.40.50.300">
    <property type="entry name" value="P-loop containing nucleotide triphosphate hydrolases"/>
    <property type="match status" value="4"/>
</dbReference>
<dbReference type="PROSITE" id="PS51217">
    <property type="entry name" value="UVRD_HELICASE_CTER"/>
    <property type="match status" value="1"/>
</dbReference>
<evidence type="ECO:0000256" key="6">
    <source>
        <dbReference type="ARBA" id="ARBA00022839"/>
    </source>
</evidence>
<evidence type="ECO:0000256" key="5">
    <source>
        <dbReference type="ARBA" id="ARBA00022806"/>
    </source>
</evidence>
<dbReference type="InterPro" id="IPR014017">
    <property type="entry name" value="DNA_helicase_UvrD-like_C"/>
</dbReference>